<reference evidence="2" key="1">
    <citation type="journal article" date="2005" name="Proc. Natl. Acad. Sci. U.S.A.">
        <title>The psychrophilic lifestyle as revealed by the genome sequence of Colwellia psychrerythraea 34H through genomic and proteomic analyses.</title>
        <authorList>
            <person name="Methe B.A."/>
            <person name="Nelson K.E."/>
            <person name="Deming J.W."/>
            <person name="Momen B."/>
            <person name="Melamud E."/>
            <person name="Zhang X."/>
            <person name="Moult J."/>
            <person name="Madupu R."/>
            <person name="Nelson W.C."/>
            <person name="Dodson R.J."/>
            <person name="Brinkac L.M."/>
            <person name="Daugherty S.C."/>
            <person name="Durkin A.S."/>
            <person name="DeBoy R.T."/>
            <person name="Kolonay J.F."/>
            <person name="Sullivan S.A."/>
            <person name="Zhou L."/>
            <person name="Davidsen T.M."/>
            <person name="Wu M."/>
            <person name="Huston A.L."/>
            <person name="Lewis M."/>
            <person name="Weaver B."/>
            <person name="Weidman J.F."/>
            <person name="Khouri H."/>
            <person name="Utterback T.R."/>
            <person name="Feldblyum T.V."/>
            <person name="Fraser C.M."/>
        </authorList>
    </citation>
    <scope>NUCLEOTIDE SEQUENCE [LARGE SCALE GENOMIC DNA]</scope>
    <source>
        <strain evidence="2">34H</strain>
    </source>
</reference>
<dbReference type="HOGENOM" id="CLU_2615920_0_0_6"/>
<evidence type="ECO:0000313" key="2">
    <source>
        <dbReference type="EMBL" id="AAZ26009.1"/>
    </source>
</evidence>
<dbReference type="Proteomes" id="UP000000547">
    <property type="component" value="Chromosome"/>
</dbReference>
<name>Q481P6_COLP3</name>
<gene>
    <name evidence="2" type="ordered locus">CPS_2507</name>
</gene>
<sequence length="78" mass="8703">MPKQNIIIFLLTLILSGCASNSALNKKADNDEKAGDYYESIGQPEAAERSRKMAQDNRDDSLSVEAILVDLLFRKDDK</sequence>
<keyword evidence="2" id="KW-0449">Lipoprotein</keyword>
<dbReference type="AlphaFoldDB" id="Q481P6"/>
<organism evidence="2 3">
    <name type="scientific">Colwellia psychrerythraea (strain 34H / ATCC BAA-681)</name>
    <name type="common">Vibrio psychroerythus</name>
    <dbReference type="NCBI Taxonomy" id="167879"/>
    <lineage>
        <taxon>Bacteria</taxon>
        <taxon>Pseudomonadati</taxon>
        <taxon>Pseudomonadota</taxon>
        <taxon>Gammaproteobacteria</taxon>
        <taxon>Alteromonadales</taxon>
        <taxon>Colwelliaceae</taxon>
        <taxon>Colwellia</taxon>
    </lineage>
</organism>
<dbReference type="EMBL" id="CP000083">
    <property type="protein sequence ID" value="AAZ26009.1"/>
    <property type="molecule type" value="Genomic_DNA"/>
</dbReference>
<dbReference type="PROSITE" id="PS51257">
    <property type="entry name" value="PROKAR_LIPOPROTEIN"/>
    <property type="match status" value="1"/>
</dbReference>
<evidence type="ECO:0000313" key="3">
    <source>
        <dbReference type="Proteomes" id="UP000000547"/>
    </source>
</evidence>
<dbReference type="STRING" id="167879.CPS_2507"/>
<feature type="chain" id="PRO_5004233818" evidence="1">
    <location>
        <begin position="20"/>
        <end position="78"/>
    </location>
</feature>
<protein>
    <submittedName>
        <fullName evidence="2">Putative lipoprotein</fullName>
    </submittedName>
</protein>
<accession>Q481P6</accession>
<dbReference type="KEGG" id="cps:CPS_2507"/>
<keyword evidence="1" id="KW-0732">Signal</keyword>
<dbReference type="RefSeq" id="WP_011043317.1">
    <property type="nucleotide sequence ID" value="NC_003910.7"/>
</dbReference>
<evidence type="ECO:0000256" key="1">
    <source>
        <dbReference type="SAM" id="SignalP"/>
    </source>
</evidence>
<feature type="signal peptide" evidence="1">
    <location>
        <begin position="1"/>
        <end position="19"/>
    </location>
</feature>
<proteinExistence type="predicted"/>